<organism evidence="3 4">
    <name type="scientific">Kosmotoga olearia (strain ATCC BAA-1733 / DSM 21960 / TBF 19.5.1)</name>
    <dbReference type="NCBI Taxonomy" id="521045"/>
    <lineage>
        <taxon>Bacteria</taxon>
        <taxon>Thermotogati</taxon>
        <taxon>Thermotogota</taxon>
        <taxon>Thermotogae</taxon>
        <taxon>Kosmotogales</taxon>
        <taxon>Kosmotogaceae</taxon>
        <taxon>Kosmotoga</taxon>
    </lineage>
</organism>
<evidence type="ECO:0000313" key="4">
    <source>
        <dbReference type="Proteomes" id="UP000002382"/>
    </source>
</evidence>
<feature type="transmembrane region" description="Helical" evidence="1">
    <location>
        <begin position="194"/>
        <end position="214"/>
    </location>
</feature>
<dbReference type="SUPFAM" id="SSF109604">
    <property type="entry name" value="HD-domain/PDEase-like"/>
    <property type="match status" value="1"/>
</dbReference>
<dbReference type="STRING" id="521045.Kole_1024"/>
<dbReference type="PANTHER" id="PTHR45228:SF4">
    <property type="entry name" value="LIPOPROTEIN"/>
    <property type="match status" value="1"/>
</dbReference>
<dbReference type="CDD" id="cd00077">
    <property type="entry name" value="HDc"/>
    <property type="match status" value="1"/>
</dbReference>
<dbReference type="Gene3D" id="1.10.3210.10">
    <property type="entry name" value="Hypothetical protein af1432"/>
    <property type="match status" value="1"/>
</dbReference>
<dbReference type="PROSITE" id="PS51832">
    <property type="entry name" value="HD_GYP"/>
    <property type="match status" value="1"/>
</dbReference>
<evidence type="ECO:0000313" key="3">
    <source>
        <dbReference type="EMBL" id="ACR79731.1"/>
    </source>
</evidence>
<dbReference type="OrthoDB" id="49429at2"/>
<reference evidence="3 4" key="1">
    <citation type="submission" date="2009-06" db="EMBL/GenBank/DDBJ databases">
        <title>Complete sequence of Thermotogales bacterium TBF 19.5.1.</title>
        <authorList>
            <consortium name="US DOE Joint Genome Institute"/>
            <person name="Lucas S."/>
            <person name="Copeland A."/>
            <person name="Lapidus A."/>
            <person name="Glavina del Rio T."/>
            <person name="Tice H."/>
            <person name="Bruce D."/>
            <person name="Goodwin L."/>
            <person name="Pitluck S."/>
            <person name="Chertkov O."/>
            <person name="Brettin T."/>
            <person name="Detter J.C."/>
            <person name="Han C."/>
            <person name="Schmutz J."/>
            <person name="Larimer F."/>
            <person name="Land M."/>
            <person name="Hauser L."/>
            <person name="Kyrpides N."/>
            <person name="Ovchinnikova G."/>
            <person name="Noll K."/>
        </authorList>
    </citation>
    <scope>NUCLEOTIDE SEQUENCE [LARGE SCALE GENOMIC DNA]</scope>
    <source>
        <strain evidence="4">ATCC BAA-1733 / DSM 21960 / TBF 19.5.1</strain>
    </source>
</reference>
<feature type="domain" description="HD-GYP" evidence="2">
    <location>
        <begin position="293"/>
        <end position="483"/>
    </location>
</feature>
<dbReference type="AlphaFoldDB" id="C5CHH6"/>
<keyword evidence="1" id="KW-0472">Membrane</keyword>
<keyword evidence="1" id="KW-0812">Transmembrane</keyword>
<dbReference type="InterPro" id="IPR052020">
    <property type="entry name" value="Cyclic_di-GMP/3'3'-cGAMP_PDE"/>
</dbReference>
<dbReference type="eggNOG" id="COG3437">
    <property type="taxonomic scope" value="Bacteria"/>
</dbReference>
<keyword evidence="1" id="KW-1133">Transmembrane helix</keyword>
<dbReference type="KEGG" id="kol:Kole_1024"/>
<proteinExistence type="predicted"/>
<gene>
    <name evidence="3" type="ordered locus">Kole_1024</name>
</gene>
<dbReference type="RefSeq" id="WP_015868392.1">
    <property type="nucleotide sequence ID" value="NC_012785.1"/>
</dbReference>
<dbReference type="HOGENOM" id="CLU_541696_0_0_0"/>
<reference evidence="3 4" key="2">
    <citation type="journal article" date="2011" name="J. Bacteriol.">
        <title>Genome Sequence of Kosmotoga olearia Strain TBF 19.5.1, a Thermophilic Bacterium with a Wide Growth Temperature Range, Isolated from the Troll B Oil Platform in the North Sea.</title>
        <authorList>
            <person name="Swithers K.S."/>
            <person name="Dipippo J.L."/>
            <person name="Bruce D.C."/>
            <person name="Detter C."/>
            <person name="Tapia R."/>
            <person name="Han S."/>
            <person name="Goodwin L.A."/>
            <person name="Han J."/>
            <person name="Woyke T."/>
            <person name="Pitluck S."/>
            <person name="Pennacchio L."/>
            <person name="Nolan M."/>
            <person name="Mikhailova N."/>
            <person name="Land M.L."/>
            <person name="Nesbo C.L."/>
            <person name="Gogarten J.P."/>
            <person name="Noll K.M."/>
        </authorList>
    </citation>
    <scope>NUCLEOTIDE SEQUENCE [LARGE SCALE GENOMIC DNA]</scope>
    <source>
        <strain evidence="4">ATCC BAA-1733 / DSM 21960 / TBF 19.5.1</strain>
    </source>
</reference>
<dbReference type="Proteomes" id="UP000002382">
    <property type="component" value="Chromosome"/>
</dbReference>
<evidence type="ECO:0000259" key="2">
    <source>
        <dbReference type="PROSITE" id="PS51832"/>
    </source>
</evidence>
<keyword evidence="4" id="KW-1185">Reference proteome</keyword>
<feature type="transmembrane region" description="Helical" evidence="1">
    <location>
        <begin position="20"/>
        <end position="38"/>
    </location>
</feature>
<dbReference type="Pfam" id="PF13487">
    <property type="entry name" value="HD_5"/>
    <property type="match status" value="1"/>
</dbReference>
<dbReference type="EMBL" id="CP001634">
    <property type="protein sequence ID" value="ACR79731.1"/>
    <property type="molecule type" value="Genomic_DNA"/>
</dbReference>
<protein>
    <submittedName>
        <fullName evidence="3">Metal dependent phosphohydrolase</fullName>
    </submittedName>
</protein>
<sequence>MEKSIGDLKKYSKRAVAAVWINYIVWTVIAIVLISSIYTKSVRDRATMAKENFESILQMISVNPELPGVFIEPVEDGTVRGIELERLIGDQNFSIGEGILCEETSFKFLKKENDKGYLVEVPIKFIEKFFNVPKIIWYIADENGKILYSSTPLVLSESSKDVLKGSDHFYQFTTFNILGSDYVLGIGEQWINSLMFLLVSLGIIIFISYLPLALTISKIAAETNEIQNDQKELSKVLENRDRKVIVHYKEHIKLLTAIKSCSSERKKLLNELGKLREGLEKCKKKIELEREIARAHFKKLLTALGQEIEERSHSVTPDIKTMVEVALLTAQELGVQDEEELEAIEFGVILHDIGMIEIPESILHKPGILTENERAIVEKHPLIGARLVSQLSLSPLLEDIIKHHHERYNGQGYPDGLSGDHISTRAKVVNLVDTYFAIISKRFHRAQYPKKEALRIIESEKGKSFDPKVVEVFKRVISKSIES</sequence>
<name>C5CHH6_KOSOT</name>
<dbReference type="InterPro" id="IPR003607">
    <property type="entry name" value="HD/PDEase_dom"/>
</dbReference>
<evidence type="ECO:0000256" key="1">
    <source>
        <dbReference type="SAM" id="Phobius"/>
    </source>
</evidence>
<accession>C5CHH6</accession>
<dbReference type="InterPro" id="IPR037522">
    <property type="entry name" value="HD_GYP_dom"/>
</dbReference>
<dbReference type="PANTHER" id="PTHR45228">
    <property type="entry name" value="CYCLIC DI-GMP PHOSPHODIESTERASE TM_0186-RELATED"/>
    <property type="match status" value="1"/>
</dbReference>